<feature type="chain" id="PRO_5044291428" description="Cytochrome c domain-containing protein" evidence="5">
    <location>
        <begin position="18"/>
        <end position="589"/>
    </location>
</feature>
<proteinExistence type="predicted"/>
<evidence type="ECO:0000256" key="2">
    <source>
        <dbReference type="ARBA" id="ARBA00023004"/>
    </source>
</evidence>
<keyword evidence="2 3" id="KW-0408">Iron</keyword>
<keyword evidence="4" id="KW-0812">Transmembrane</keyword>
<dbReference type="PANTHER" id="PTHR45588">
    <property type="entry name" value="TPR DOMAIN-CONTAINING PROTEIN"/>
    <property type="match status" value="1"/>
</dbReference>
<keyword evidence="1 3" id="KW-0479">Metal-binding</keyword>
<reference evidence="8" key="1">
    <citation type="journal article" date="2013" name="Nature">
        <title>Pan genome of the phytoplankton Emiliania underpins its global distribution.</title>
        <authorList>
            <person name="Read B.A."/>
            <person name="Kegel J."/>
            <person name="Klute M.J."/>
            <person name="Kuo A."/>
            <person name="Lefebvre S.C."/>
            <person name="Maumus F."/>
            <person name="Mayer C."/>
            <person name="Miller J."/>
            <person name="Monier A."/>
            <person name="Salamov A."/>
            <person name="Young J."/>
            <person name="Aguilar M."/>
            <person name="Claverie J.M."/>
            <person name="Frickenhaus S."/>
            <person name="Gonzalez K."/>
            <person name="Herman E.K."/>
            <person name="Lin Y.C."/>
            <person name="Napier J."/>
            <person name="Ogata H."/>
            <person name="Sarno A.F."/>
            <person name="Shmutz J."/>
            <person name="Schroeder D."/>
            <person name="de Vargas C."/>
            <person name="Verret F."/>
            <person name="von Dassow P."/>
            <person name="Valentin K."/>
            <person name="Van de Peer Y."/>
            <person name="Wheeler G."/>
            <person name="Dacks J.B."/>
            <person name="Delwiche C.F."/>
            <person name="Dyhrman S.T."/>
            <person name="Glockner G."/>
            <person name="John U."/>
            <person name="Richards T."/>
            <person name="Worden A.Z."/>
            <person name="Zhang X."/>
            <person name="Grigoriev I.V."/>
            <person name="Allen A.E."/>
            <person name="Bidle K."/>
            <person name="Borodovsky M."/>
            <person name="Bowler C."/>
            <person name="Brownlee C."/>
            <person name="Cock J.M."/>
            <person name="Elias M."/>
            <person name="Gladyshev V.N."/>
            <person name="Groth M."/>
            <person name="Guda C."/>
            <person name="Hadaegh A."/>
            <person name="Iglesias-Rodriguez M.D."/>
            <person name="Jenkins J."/>
            <person name="Jones B.M."/>
            <person name="Lawson T."/>
            <person name="Leese F."/>
            <person name="Lindquist E."/>
            <person name="Lobanov A."/>
            <person name="Lomsadze A."/>
            <person name="Malik S.B."/>
            <person name="Marsh M.E."/>
            <person name="Mackinder L."/>
            <person name="Mock T."/>
            <person name="Mueller-Roeber B."/>
            <person name="Pagarete A."/>
            <person name="Parker M."/>
            <person name="Probert I."/>
            <person name="Quesneville H."/>
            <person name="Raines C."/>
            <person name="Rensing S.A."/>
            <person name="Riano-Pachon D.M."/>
            <person name="Richier S."/>
            <person name="Rokitta S."/>
            <person name="Shiraiwa Y."/>
            <person name="Soanes D.M."/>
            <person name="van der Giezen M."/>
            <person name="Wahlund T.M."/>
            <person name="Williams B."/>
            <person name="Wilson W."/>
            <person name="Wolfe G."/>
            <person name="Wurch L.L."/>
        </authorList>
    </citation>
    <scope>NUCLEOTIDE SEQUENCE</scope>
</reference>
<dbReference type="HOGENOM" id="CLU_463401_0_0_1"/>
<evidence type="ECO:0000313" key="8">
    <source>
        <dbReference type="Proteomes" id="UP000013827"/>
    </source>
</evidence>
<feature type="signal peptide" evidence="5">
    <location>
        <begin position="1"/>
        <end position="17"/>
    </location>
</feature>
<evidence type="ECO:0000256" key="1">
    <source>
        <dbReference type="ARBA" id="ARBA00022723"/>
    </source>
</evidence>
<dbReference type="EnsemblProtists" id="EOD22779">
    <property type="protein sequence ID" value="EOD22779"/>
    <property type="gene ID" value="EMIHUDRAFT_95411"/>
</dbReference>
<dbReference type="PANTHER" id="PTHR45588:SF1">
    <property type="entry name" value="WW DOMAIN-CONTAINING PROTEIN"/>
    <property type="match status" value="1"/>
</dbReference>
<evidence type="ECO:0000313" key="7">
    <source>
        <dbReference type="EnsemblProtists" id="EOD22779"/>
    </source>
</evidence>
<evidence type="ECO:0000256" key="3">
    <source>
        <dbReference type="PROSITE-ProRule" id="PRU00433"/>
    </source>
</evidence>
<dbReference type="GO" id="GO:0046872">
    <property type="term" value="F:metal ion binding"/>
    <property type="evidence" value="ECO:0007669"/>
    <property type="project" value="UniProtKB-KW"/>
</dbReference>
<dbReference type="eggNOG" id="ENOG502T1MY">
    <property type="taxonomic scope" value="Eukaryota"/>
</dbReference>
<keyword evidence="3" id="KW-0349">Heme</keyword>
<keyword evidence="8" id="KW-1185">Reference proteome</keyword>
<accession>A0A0D3JGZ4</accession>
<dbReference type="GeneID" id="17268326"/>
<protein>
    <recommendedName>
        <fullName evidence="6">Cytochrome c domain-containing protein</fullName>
    </recommendedName>
</protein>
<dbReference type="GO" id="GO:0009055">
    <property type="term" value="F:electron transfer activity"/>
    <property type="evidence" value="ECO:0007669"/>
    <property type="project" value="InterPro"/>
</dbReference>
<dbReference type="AlphaFoldDB" id="A0A0D3JGZ4"/>
<dbReference type="KEGG" id="ehx:EMIHUDRAFT_95411"/>
<evidence type="ECO:0000256" key="5">
    <source>
        <dbReference type="SAM" id="SignalP"/>
    </source>
</evidence>
<dbReference type="RefSeq" id="XP_005775208.1">
    <property type="nucleotide sequence ID" value="XM_005775151.1"/>
</dbReference>
<dbReference type="GO" id="GO:0020037">
    <property type="term" value="F:heme binding"/>
    <property type="evidence" value="ECO:0007669"/>
    <property type="project" value="InterPro"/>
</dbReference>
<sequence length="589" mass="63287">MVRRWLTMAALFNGVLTKQDEPMPIANLSGSRSCEVRFSACGGGGGATLAFEEGMRLALGFDFLRAREAFERCELLAPSCAMCHWGVGWSLGPTLNHALKPPLSLAAARAAASRAAELLPPHVPGNSTQLLPPSARDSSLRDAAAGWWLVRALAVRYAANATNAAATVVQRIAYAEAMEAAARAEKSHSLVRYLAADAWMNVAPWDYWASDRRQTCRRALGRGRTRRAPKRTCWRRLPSHRGTQAAWHLPLLRLASSYSLDGAADALRGLCPDAPHLLHMPSHIDMRRGRFEACVSCNSAAAARPLVEQVYPEHNLECARMAGDRAAAVRSGDAVAEFARRGLLVSAHSADLNSYERYLAAPALTDVYFRDWDAALHRPPPRAGLHYARAASLFARGMALAHTGRNKEAISALLELQAESRRLTPLEHGRLVLLSRRLAAVRLQDAMGYDEPPSLYASRRPALALAVLEVGEDRAGLPARAAAAAILREELSRLPRSPEALGLCAEARLSCSADADAALLSALRSAASPERVAVAAIVAAFAAVAILAAAIAARALPLAWRRRRGAGPDGQRAGSPPHGPGKWGQLLML</sequence>
<keyword evidence="4" id="KW-1133">Transmembrane helix</keyword>
<dbReference type="PaxDb" id="2903-EOD22779"/>
<feature type="domain" description="Cytochrome c" evidence="6">
    <location>
        <begin position="61"/>
        <end position="198"/>
    </location>
</feature>
<dbReference type="STRING" id="2903.R1EPG5"/>
<dbReference type="PROSITE" id="PS51007">
    <property type="entry name" value="CYTC"/>
    <property type="match status" value="1"/>
</dbReference>
<dbReference type="Proteomes" id="UP000013827">
    <property type="component" value="Unassembled WGS sequence"/>
</dbReference>
<feature type="transmembrane region" description="Helical" evidence="4">
    <location>
        <begin position="532"/>
        <end position="556"/>
    </location>
</feature>
<evidence type="ECO:0000259" key="6">
    <source>
        <dbReference type="PROSITE" id="PS51007"/>
    </source>
</evidence>
<organism evidence="7 8">
    <name type="scientific">Emiliania huxleyi (strain CCMP1516)</name>
    <dbReference type="NCBI Taxonomy" id="280463"/>
    <lineage>
        <taxon>Eukaryota</taxon>
        <taxon>Haptista</taxon>
        <taxon>Haptophyta</taxon>
        <taxon>Prymnesiophyceae</taxon>
        <taxon>Isochrysidales</taxon>
        <taxon>Noelaerhabdaceae</taxon>
        <taxon>Emiliania</taxon>
    </lineage>
</organism>
<reference evidence="7" key="2">
    <citation type="submission" date="2024-10" db="UniProtKB">
        <authorList>
            <consortium name="EnsemblProtists"/>
        </authorList>
    </citation>
    <scope>IDENTIFICATION</scope>
</reference>
<evidence type="ECO:0000256" key="4">
    <source>
        <dbReference type="SAM" id="Phobius"/>
    </source>
</evidence>
<name>A0A0D3JGZ4_EMIH1</name>
<keyword evidence="4" id="KW-0472">Membrane</keyword>
<keyword evidence="5" id="KW-0732">Signal</keyword>
<dbReference type="InterPro" id="IPR009056">
    <property type="entry name" value="Cyt_c-like_dom"/>
</dbReference>